<sequence length="398" mass="41881">MLIALICLFALAASGGPPVPQVRQLWTTGLTERDSFALTADTVYLVRRSGLTAYDLATGAVRWRRDLPLPYSDLTSMRVTDGMVLLGGPPEFVTAPGFPSGAMAYPTELIVLDAATGADRWRAPGEVFDSTAGAVLLADRDAHGELHAMRLVGASDGVLRWTRPLTRALDVQTSPGRIVTTTAGEVTTYRHDDGTPLASRRIEASQDWVNSTTMVSGERLLVTRADPRGATITAYRLDDLAELWSRRTLRGAYVTECGPVVCLSSGAELSGLDAATGEPRWSSSGWAGVDVAGPGRLLAYSTADEPEHALMDAATGRLLGRPSPGWPTPAGGPDGPRTLIRASATDPDRSVVSRIDPAGGRIVPIGTVVSPAVGPCSGGGRFLLCRRPGDLVVTALTS</sequence>
<organism evidence="2 3">
    <name type="scientific">Actinoplanes cyaneus</name>
    <dbReference type="NCBI Taxonomy" id="52696"/>
    <lineage>
        <taxon>Bacteria</taxon>
        <taxon>Bacillati</taxon>
        <taxon>Actinomycetota</taxon>
        <taxon>Actinomycetes</taxon>
        <taxon>Micromonosporales</taxon>
        <taxon>Micromonosporaceae</taxon>
        <taxon>Actinoplanes</taxon>
    </lineage>
</organism>
<gene>
    <name evidence="2" type="ORF">Acy02nite_59350</name>
</gene>
<dbReference type="PANTHER" id="PTHR34512">
    <property type="entry name" value="CELL SURFACE PROTEIN"/>
    <property type="match status" value="1"/>
</dbReference>
<accession>A0A919ILF5</accession>
<dbReference type="AlphaFoldDB" id="A0A919ILF5"/>
<keyword evidence="3" id="KW-1185">Reference proteome</keyword>
<protein>
    <recommendedName>
        <fullName evidence="1">Pyrrolo-quinoline quinone repeat domain-containing protein</fullName>
    </recommendedName>
</protein>
<dbReference type="EMBL" id="BOMH01000043">
    <property type="protein sequence ID" value="GID68054.1"/>
    <property type="molecule type" value="Genomic_DNA"/>
</dbReference>
<dbReference type="Gene3D" id="2.130.10.10">
    <property type="entry name" value="YVTN repeat-like/Quinoprotein amine dehydrogenase"/>
    <property type="match status" value="1"/>
</dbReference>
<dbReference type="InterPro" id="IPR011047">
    <property type="entry name" value="Quinoprotein_ADH-like_sf"/>
</dbReference>
<dbReference type="PANTHER" id="PTHR34512:SF30">
    <property type="entry name" value="OUTER MEMBRANE PROTEIN ASSEMBLY FACTOR BAMB"/>
    <property type="match status" value="1"/>
</dbReference>
<dbReference type="SUPFAM" id="SSF50998">
    <property type="entry name" value="Quinoprotein alcohol dehydrogenase-like"/>
    <property type="match status" value="1"/>
</dbReference>
<proteinExistence type="predicted"/>
<feature type="domain" description="Pyrrolo-quinoline quinone repeat" evidence="1">
    <location>
        <begin position="23"/>
        <end position="167"/>
    </location>
</feature>
<dbReference type="InterPro" id="IPR002372">
    <property type="entry name" value="PQQ_rpt_dom"/>
</dbReference>
<reference evidence="2" key="1">
    <citation type="submission" date="2021-01" db="EMBL/GenBank/DDBJ databases">
        <title>Whole genome shotgun sequence of Actinoplanes cyaneus NBRC 14990.</title>
        <authorList>
            <person name="Komaki H."/>
            <person name="Tamura T."/>
        </authorList>
    </citation>
    <scope>NUCLEOTIDE SEQUENCE</scope>
    <source>
        <strain evidence="2">NBRC 14990</strain>
    </source>
</reference>
<dbReference type="Proteomes" id="UP000619479">
    <property type="component" value="Unassembled WGS sequence"/>
</dbReference>
<comment type="caution">
    <text evidence="2">The sequence shown here is derived from an EMBL/GenBank/DDBJ whole genome shotgun (WGS) entry which is preliminary data.</text>
</comment>
<evidence type="ECO:0000313" key="3">
    <source>
        <dbReference type="Proteomes" id="UP000619479"/>
    </source>
</evidence>
<dbReference type="InterPro" id="IPR015943">
    <property type="entry name" value="WD40/YVTN_repeat-like_dom_sf"/>
</dbReference>
<name>A0A919ILF5_9ACTN</name>
<evidence type="ECO:0000313" key="2">
    <source>
        <dbReference type="EMBL" id="GID68054.1"/>
    </source>
</evidence>
<dbReference type="Pfam" id="PF13360">
    <property type="entry name" value="PQQ_2"/>
    <property type="match status" value="1"/>
</dbReference>
<evidence type="ECO:0000259" key="1">
    <source>
        <dbReference type="Pfam" id="PF13360"/>
    </source>
</evidence>